<dbReference type="Proteomes" id="UP000887568">
    <property type="component" value="Unplaced"/>
</dbReference>
<dbReference type="Pfam" id="PF19031">
    <property type="entry name" value="Intu_longin_1"/>
    <property type="match status" value="1"/>
</dbReference>
<feature type="region of interest" description="Disordered" evidence="1">
    <location>
        <begin position="335"/>
        <end position="444"/>
    </location>
</feature>
<dbReference type="RefSeq" id="XP_038053789.1">
    <property type="nucleotide sequence ID" value="XM_038197861.1"/>
</dbReference>
<feature type="compositionally biased region" description="Basic and acidic residues" evidence="1">
    <location>
        <begin position="1064"/>
        <end position="1080"/>
    </location>
</feature>
<dbReference type="PANTHER" id="PTHR14407:SF9">
    <property type="entry name" value="BLOC-3 COMPLEX MEMBER HPS4"/>
    <property type="match status" value="1"/>
</dbReference>
<feature type="domain" description="CCZ1/INTU/HSP4 first Longin" evidence="2">
    <location>
        <begin position="18"/>
        <end position="121"/>
    </location>
</feature>
<dbReference type="GO" id="GO:0006605">
    <property type="term" value="P:protein targeting"/>
    <property type="evidence" value="ECO:0007669"/>
    <property type="project" value="TreeGrafter"/>
</dbReference>
<dbReference type="GeneID" id="119726240"/>
<evidence type="ECO:0000256" key="1">
    <source>
        <dbReference type="SAM" id="MobiDB-lite"/>
    </source>
</evidence>
<dbReference type="PANTHER" id="PTHR14407">
    <property type="entry name" value="HERMANSKY-PUDLAK SYNDROME 4 PROTEIN LIGHT-EAR PROTEIN-RELATED"/>
    <property type="match status" value="1"/>
</dbReference>
<reference evidence="3" key="1">
    <citation type="submission" date="2022-11" db="UniProtKB">
        <authorList>
            <consortium name="EnsemblMetazoa"/>
        </authorList>
    </citation>
    <scope>IDENTIFICATION</scope>
</reference>
<feature type="compositionally biased region" description="Low complexity" evidence="1">
    <location>
        <begin position="371"/>
        <end position="383"/>
    </location>
</feature>
<feature type="region of interest" description="Disordered" evidence="1">
    <location>
        <begin position="818"/>
        <end position="842"/>
    </location>
</feature>
<feature type="compositionally biased region" description="Polar residues" evidence="1">
    <location>
        <begin position="1042"/>
        <end position="1062"/>
    </location>
</feature>
<dbReference type="GO" id="GO:0005765">
    <property type="term" value="C:lysosomal membrane"/>
    <property type="evidence" value="ECO:0007669"/>
    <property type="project" value="TreeGrafter"/>
</dbReference>
<feature type="region of interest" description="Disordered" evidence="1">
    <location>
        <begin position="261"/>
        <end position="309"/>
    </location>
</feature>
<feature type="compositionally biased region" description="Low complexity" evidence="1">
    <location>
        <begin position="404"/>
        <end position="416"/>
    </location>
</feature>
<feature type="compositionally biased region" description="Polar residues" evidence="1">
    <location>
        <begin position="289"/>
        <end position="307"/>
    </location>
</feature>
<sequence>MTEIDRKMAAHMRPGDRTFFVYDHSVIKKEDDDPKDAIIYYFPQHTSIDVQCIFCNQLMGMVNCTKAIGGAPPKLYKLRKLKVATIHEGNFSVALACKLRTPDTAIIRKLENLYKVFAFYHCSITRVKRLSSNNEAFLSNMAAIWDFYVPYVRRYGNTVPAMFEPIPSVKLLKGGNVIFLRCSHLLQWLKGQPSLLAGCILYKQSVLCTQLTPELTSHLLLIKPNQLHHPSKSVTDTVLPFGVRIMSVYVTQQQYKQLSTPLEPLLKPRPSPVQTKQPEGIFCTPPSSPTEKSNGKNQPLTSNQAVSKRTLERRISSKLFSNFTGMLEGTVVESLWPSTSKSSRPSSRSESPWEDSKRDNWKAGSPSWMASTPKSSRPSSRSESPWEDSKRDSWKAGSPSWMASTSKSSRPSSRSESPWEDSKRDNQKYRSPSSMQDGGYEVVVLSSSSDDVVKALQEDGGSSVREVTGISPSDAQMASGHYDITDVSDSKQRPFDCPDLLTEPRSSQNSKIVLSEAPLAKNDTTTSKAKNETDLGYAEMNLPNGTACLEDGQQSFAEEGRLKDNVLEAEAERDTLSEQKVHSDSVEESHAQTGVAVTYASTDCSRGKDLGEEIISESNKQLSFPSESLKAIPNVSEQKSESPESGIGDCLAEDFSGKNPGTDEKDNGFVEREEIGNFVDVIPAGDAPISDGDCNRSIVCEDKHSDNPVDAKNTTNAMSDQCLCNDDSKSGLDKGSDAYCKNGNVSLLISTDKVDGIESNVRLNSVDTNNEYNSSIIEDSVGSKEIGNISGTSDGDHNLVREVSQLNGDVLRSARDELGEDPDLVESSQMPESAVKDERRGDLEDVNLNVKYEETEQIPTESSPECERKGAVGDVRVEDELEKARLSEEEDKCSDEDERTILAEDEGIEVVIANGQASLNMDVKSDNEGPSDKIATESSRRLSFNLDTEVQVPQSREENKSEVSQDLAEAVGRHGGFADVQSMKEKPGNDNECSVINTEGPGQEAVQALGVNVPDVQESIKADAPDELEGARPGEVGESLEGRTTGNEPEVHLNTSSSSSGIGTREDDASLRDNVNEKEGEAYEEIGDVRQEDIGESVEGYAEETRPILEGDFSTMQHDTELSPDLVNVSLYVQAHSDTTLLFLAEKSITEEKETLFQLWQSVLRELGELELQLKNVVRPDRELDCKGAYNFMHFDNEQKLLEGSISNPVNQAESVFCRGCQQIHEQFLSDETLTDVTLRNHQTVVHAHQSACQHTFYHKNHKPSPTPGIPSRDDAAFYIQNSCKESLREHNIHLL</sequence>
<feature type="compositionally biased region" description="Basic and acidic residues" evidence="1">
    <location>
        <begin position="1018"/>
        <end position="1032"/>
    </location>
</feature>
<dbReference type="GO" id="GO:0031410">
    <property type="term" value="C:cytoplasmic vesicle"/>
    <property type="evidence" value="ECO:0007669"/>
    <property type="project" value="TreeGrafter"/>
</dbReference>
<keyword evidence="4" id="KW-1185">Reference proteome</keyword>
<feature type="compositionally biased region" description="Low complexity" evidence="1">
    <location>
        <begin position="335"/>
        <end position="350"/>
    </location>
</feature>
<dbReference type="InterPro" id="IPR043987">
    <property type="entry name" value="CCZ1/INTU/HSP4_longin_1"/>
</dbReference>
<dbReference type="GO" id="GO:0031085">
    <property type="term" value="C:BLOC-3 complex"/>
    <property type="evidence" value="ECO:0007669"/>
    <property type="project" value="TreeGrafter"/>
</dbReference>
<feature type="region of interest" description="Disordered" evidence="1">
    <location>
        <begin position="458"/>
        <end position="535"/>
    </location>
</feature>
<feature type="region of interest" description="Disordered" evidence="1">
    <location>
        <begin position="634"/>
        <end position="667"/>
    </location>
</feature>
<proteinExistence type="predicted"/>
<evidence type="ECO:0000313" key="3">
    <source>
        <dbReference type="EnsemblMetazoa" id="XP_038053789.1"/>
    </source>
</evidence>
<dbReference type="GO" id="GO:0005085">
    <property type="term" value="F:guanyl-nucleotide exchange factor activity"/>
    <property type="evidence" value="ECO:0007669"/>
    <property type="project" value="TreeGrafter"/>
</dbReference>
<protein>
    <recommendedName>
        <fullName evidence="2">CCZ1/INTU/HSP4 first Longin domain-containing protein</fullName>
    </recommendedName>
</protein>
<organism evidence="3 4">
    <name type="scientific">Patiria miniata</name>
    <name type="common">Bat star</name>
    <name type="synonym">Asterina miniata</name>
    <dbReference type="NCBI Taxonomy" id="46514"/>
    <lineage>
        <taxon>Eukaryota</taxon>
        <taxon>Metazoa</taxon>
        <taxon>Echinodermata</taxon>
        <taxon>Eleutherozoa</taxon>
        <taxon>Asterozoa</taxon>
        <taxon>Asteroidea</taxon>
        <taxon>Valvatacea</taxon>
        <taxon>Valvatida</taxon>
        <taxon>Asterinidae</taxon>
        <taxon>Patiria</taxon>
    </lineage>
</organism>
<feature type="region of interest" description="Disordered" evidence="1">
    <location>
        <begin position="948"/>
        <end position="967"/>
    </location>
</feature>
<dbReference type="GO" id="GO:0031267">
    <property type="term" value="F:small GTPase binding"/>
    <property type="evidence" value="ECO:0007669"/>
    <property type="project" value="TreeGrafter"/>
</dbReference>
<evidence type="ECO:0000259" key="2">
    <source>
        <dbReference type="Pfam" id="PF19031"/>
    </source>
</evidence>
<accession>A0A913ZQY4</accession>
<dbReference type="OMA" id="NDAYQTY"/>
<feature type="region of interest" description="Disordered" evidence="1">
    <location>
        <begin position="853"/>
        <end position="872"/>
    </location>
</feature>
<dbReference type="GO" id="GO:0016192">
    <property type="term" value="P:vesicle-mediated transport"/>
    <property type="evidence" value="ECO:0007669"/>
    <property type="project" value="InterPro"/>
</dbReference>
<dbReference type="OrthoDB" id="16754at2759"/>
<feature type="region of interest" description="Disordered" evidence="1">
    <location>
        <begin position="1016"/>
        <end position="1080"/>
    </location>
</feature>
<evidence type="ECO:0000313" key="4">
    <source>
        <dbReference type="Proteomes" id="UP000887568"/>
    </source>
</evidence>
<name>A0A913ZQY4_PATMI</name>
<dbReference type="InterPro" id="IPR026091">
    <property type="entry name" value="HPS4"/>
</dbReference>
<dbReference type="EnsemblMetazoa" id="XM_038197861.1">
    <property type="protein sequence ID" value="XP_038053789.1"/>
    <property type="gene ID" value="LOC119726240"/>
</dbReference>